<organism evidence="1 2">
    <name type="scientific">Batillaria attramentaria</name>
    <dbReference type="NCBI Taxonomy" id="370345"/>
    <lineage>
        <taxon>Eukaryota</taxon>
        <taxon>Metazoa</taxon>
        <taxon>Spiralia</taxon>
        <taxon>Lophotrochozoa</taxon>
        <taxon>Mollusca</taxon>
        <taxon>Gastropoda</taxon>
        <taxon>Caenogastropoda</taxon>
        <taxon>Sorbeoconcha</taxon>
        <taxon>Cerithioidea</taxon>
        <taxon>Batillariidae</taxon>
        <taxon>Batillaria</taxon>
    </lineage>
</organism>
<evidence type="ECO:0000313" key="2">
    <source>
        <dbReference type="Proteomes" id="UP001519460"/>
    </source>
</evidence>
<evidence type="ECO:0000313" key="1">
    <source>
        <dbReference type="EMBL" id="KAK7450492.1"/>
    </source>
</evidence>
<protein>
    <submittedName>
        <fullName evidence="1">Uncharacterized protein</fullName>
    </submittedName>
</protein>
<name>A0ABD0J2M2_9CAEN</name>
<dbReference type="AlphaFoldDB" id="A0ABD0J2M2"/>
<proteinExistence type="predicted"/>
<dbReference type="EMBL" id="JACVVK020000741">
    <property type="protein sequence ID" value="KAK7450492.1"/>
    <property type="molecule type" value="Genomic_DNA"/>
</dbReference>
<feature type="non-terminal residue" evidence="1">
    <location>
        <position position="1"/>
    </location>
</feature>
<dbReference type="Proteomes" id="UP001519460">
    <property type="component" value="Unassembled WGS sequence"/>
</dbReference>
<comment type="caution">
    <text evidence="1">The sequence shown here is derived from an EMBL/GenBank/DDBJ whole genome shotgun (WGS) entry which is preliminary data.</text>
</comment>
<accession>A0ABD0J2M2</accession>
<keyword evidence="2" id="KW-1185">Reference proteome</keyword>
<reference evidence="1 2" key="1">
    <citation type="journal article" date="2023" name="Sci. Data">
        <title>Genome assembly of the Korean intertidal mud-creeper Batillaria attramentaria.</title>
        <authorList>
            <person name="Patra A.K."/>
            <person name="Ho P.T."/>
            <person name="Jun S."/>
            <person name="Lee S.J."/>
            <person name="Kim Y."/>
            <person name="Won Y.J."/>
        </authorList>
    </citation>
    <scope>NUCLEOTIDE SEQUENCE [LARGE SCALE GENOMIC DNA]</scope>
    <source>
        <strain evidence="1">Wonlab-2016</strain>
    </source>
</reference>
<gene>
    <name evidence="1" type="ORF">BaRGS_00039945</name>
</gene>
<sequence length="88" mass="9585">QPPITLSNGIEVDWHTRELVEFSVLAEIAACTGDALKTPVLFVSVATFFCCSFPFHFSLCHVCPLSQCERSINGGKPKCRNATCFGCS</sequence>